<comment type="caution">
    <text evidence="1">The sequence shown here is derived from an EMBL/GenBank/DDBJ whole genome shotgun (WGS) entry which is preliminary data.</text>
</comment>
<reference evidence="1 2" key="1">
    <citation type="submission" date="2020-07" db="EMBL/GenBank/DDBJ databases">
        <title>Roseicoccus Jingziensis gen. nov., sp. nov., isolated from coastal seawater.</title>
        <authorList>
            <person name="Feng X."/>
        </authorList>
    </citation>
    <scope>NUCLEOTIDE SEQUENCE [LARGE SCALE GENOMIC DNA]</scope>
    <source>
        <strain evidence="1 2">N1E253</strain>
    </source>
</reference>
<keyword evidence="2" id="KW-1185">Reference proteome</keyword>
<name>A0A851GD25_9BACT</name>
<organism evidence="1 2">
    <name type="scientific">Oceaniferula marina</name>
    <dbReference type="NCBI Taxonomy" id="2748318"/>
    <lineage>
        <taxon>Bacteria</taxon>
        <taxon>Pseudomonadati</taxon>
        <taxon>Verrucomicrobiota</taxon>
        <taxon>Verrucomicrobiia</taxon>
        <taxon>Verrucomicrobiales</taxon>
        <taxon>Verrucomicrobiaceae</taxon>
        <taxon>Oceaniferula</taxon>
    </lineage>
</organism>
<dbReference type="PANTHER" id="PTHR33546:SF1">
    <property type="entry name" value="LARGE, MULTIFUNCTIONAL SECRETED PROTEIN"/>
    <property type="match status" value="1"/>
</dbReference>
<proteinExistence type="predicted"/>
<dbReference type="SUPFAM" id="SSF63829">
    <property type="entry name" value="Calcium-dependent phosphotriesterase"/>
    <property type="match status" value="1"/>
</dbReference>
<dbReference type="Proteomes" id="UP000557872">
    <property type="component" value="Unassembled WGS sequence"/>
</dbReference>
<dbReference type="EMBL" id="JACBAZ010000001">
    <property type="protein sequence ID" value="NWK54842.1"/>
    <property type="molecule type" value="Genomic_DNA"/>
</dbReference>
<dbReference type="RefSeq" id="WP_178931345.1">
    <property type="nucleotide sequence ID" value="NZ_JACBAZ010000001.1"/>
</dbReference>
<accession>A0A851GD25</accession>
<protein>
    <submittedName>
        <fullName evidence="1">Uncharacterized protein</fullName>
    </submittedName>
</protein>
<dbReference type="PANTHER" id="PTHR33546">
    <property type="entry name" value="LARGE, MULTIFUNCTIONAL SECRETED PROTEIN-RELATED"/>
    <property type="match status" value="1"/>
</dbReference>
<dbReference type="AlphaFoldDB" id="A0A851GD25"/>
<sequence>MLLTLQFGECSQYDALPLRAPLANEPHFQTSQGREGHRFADAEINRYRLYDFYTRQAEYQLGQTNAPQILLPYPGLEGGRRGHWGNTNEKLSSTVLNRTQEPRYHRLLNRGPHGDQYVCIGKEPSQSVCLFKASSPSMSQVMLNAELRAPVHAFAHQVDRYGFDMQAQGDLYLIGDRFEWYNASEKAVKVTSHGYHLHNDKVIFRRQIDNHKVLDWPSVSRDEDTAVYTRQWEWLDDAPRLRFLLPVSGKEMKNAKVSIRRDGSSWLAELSAGNKKLNHRITSSAPANSLSLVHQSGRIWVIFPEVKKGTLIKMESWLGTLDSHFTPKTSEPAILSEFLGGATRYFTQSITVKGTLNADPAASGTAYEFDEIPVPDNNPYGVPMTTCGLTFSDDGCAYISTLVGDIWKVSGLNHSLEKVQWQRFASGLNSPLGLEMADGILYVLTQHQILKLHDLNNDGEADFIEPFTQIKLPPGRLHDLTRDDDGNFYCSHVRGIHKISPDGSSISIVSTPCRNPLGMGVRGDGLALSDSSEGNQSNGTCSIFESIHPENEQTVAKNRRILYLPRGVDNSPGSRIFTHSERFGPLGSSILGLSYGTGRIYQIIRDTNNGTPQAAMHMLPGEFSSGTARLETNPKDGQVYVVGLDGWGDFAVNEGCFTRIRYTGKKSLLPVSWKAKYNGLLIGFNQAIDPGSIKPERFFLQQWNYRDSHHTYGSAEYSVRQPEQIGHDRVKIQSIHLSEDRKSIFINAPDLLPAMCSQLYGSLTSKDGATLQLNLFATINQLSVDNGQGDLASKDKIRNLKVPYYQSNGDTYAVITGFFDKRAGRAGVQRPVGPVVKYQSKELNYAWVKDNIIMKNTCIACHGPGSQHDFSSYASLMKSVDLKNPGKSHLLGMLKTGSMPPFPMPTVAPEMQKALETWIQNGAPE</sequence>
<evidence type="ECO:0000313" key="1">
    <source>
        <dbReference type="EMBL" id="NWK54842.1"/>
    </source>
</evidence>
<evidence type="ECO:0000313" key="2">
    <source>
        <dbReference type="Proteomes" id="UP000557872"/>
    </source>
</evidence>
<gene>
    <name evidence="1" type="ORF">HW115_04430</name>
</gene>